<evidence type="ECO:0000256" key="2">
    <source>
        <dbReference type="ARBA" id="ARBA00022801"/>
    </source>
</evidence>
<evidence type="ECO:0000256" key="4">
    <source>
        <dbReference type="SAM" id="Coils"/>
    </source>
</evidence>
<dbReference type="InterPro" id="IPR020476">
    <property type="entry name" value="Nudix_hydrolase"/>
</dbReference>
<sequence>MNFPTHIVAVAGLIINDDKKILLVKNPISGWEFPGGQVENGENLIEALKREIEEESGAIANIDSLVGVYSNVQSYMGWDGVSYTPTKVILDFIGRYVGGDLHTSDESIEVGWFEKENVLQIIENENLKDRARDMLEFHGKVIYRVYETKPVYSVKSERYI</sequence>
<dbReference type="PROSITE" id="PS00893">
    <property type="entry name" value="NUDIX_BOX"/>
    <property type="match status" value="1"/>
</dbReference>
<dbReference type="RefSeq" id="WP_199870798.1">
    <property type="nucleotide sequence ID" value="NZ_JAAGPU010000041.1"/>
</dbReference>
<keyword evidence="2 3" id="KW-0378">Hydrolase</keyword>
<keyword evidence="4" id="KW-0175">Coiled coil</keyword>
<feature type="domain" description="Nudix hydrolase" evidence="5">
    <location>
        <begin position="5"/>
        <end position="135"/>
    </location>
</feature>
<dbReference type="EMBL" id="JAAGPU010000041">
    <property type="protein sequence ID" value="NEU06350.1"/>
    <property type="molecule type" value="Genomic_DNA"/>
</dbReference>
<dbReference type="PANTHER" id="PTHR43046">
    <property type="entry name" value="GDP-MANNOSE MANNOSYL HYDROLASE"/>
    <property type="match status" value="1"/>
</dbReference>
<dbReference type="GO" id="GO:0016787">
    <property type="term" value="F:hydrolase activity"/>
    <property type="evidence" value="ECO:0007669"/>
    <property type="project" value="UniProtKB-KW"/>
</dbReference>
<name>A0A6M0H6J3_9CLOT</name>
<dbReference type="SUPFAM" id="SSF55811">
    <property type="entry name" value="Nudix"/>
    <property type="match status" value="1"/>
</dbReference>
<protein>
    <submittedName>
        <fullName evidence="6">NUDIX hydrolase</fullName>
    </submittedName>
</protein>
<accession>A0A6M0H6J3</accession>
<evidence type="ECO:0000256" key="3">
    <source>
        <dbReference type="RuleBase" id="RU003476"/>
    </source>
</evidence>
<dbReference type="CDD" id="cd02883">
    <property type="entry name" value="NUDIX_Hydrolase"/>
    <property type="match status" value="1"/>
</dbReference>
<dbReference type="Pfam" id="PF00293">
    <property type="entry name" value="NUDIX"/>
    <property type="match status" value="1"/>
</dbReference>
<evidence type="ECO:0000256" key="1">
    <source>
        <dbReference type="ARBA" id="ARBA00001946"/>
    </source>
</evidence>
<comment type="caution">
    <text evidence="6">The sequence shown here is derived from an EMBL/GenBank/DDBJ whole genome shotgun (WGS) entry which is preliminary data.</text>
</comment>
<dbReference type="PANTHER" id="PTHR43046:SF14">
    <property type="entry name" value="MUTT_NUDIX FAMILY PROTEIN"/>
    <property type="match status" value="1"/>
</dbReference>
<dbReference type="PROSITE" id="PS51462">
    <property type="entry name" value="NUDIX"/>
    <property type="match status" value="1"/>
</dbReference>
<dbReference type="Gene3D" id="3.90.79.10">
    <property type="entry name" value="Nucleoside Triphosphate Pyrophosphohydrolase"/>
    <property type="match status" value="1"/>
</dbReference>
<dbReference type="InterPro" id="IPR015797">
    <property type="entry name" value="NUDIX_hydrolase-like_dom_sf"/>
</dbReference>
<keyword evidence="7" id="KW-1185">Reference proteome</keyword>
<reference evidence="6 7" key="1">
    <citation type="submission" date="2020-02" db="EMBL/GenBank/DDBJ databases">
        <title>Genome assembly of a novel Clostridium senegalense strain.</title>
        <authorList>
            <person name="Gupta T.B."/>
            <person name="Jauregui R."/>
            <person name="Maclean P."/>
            <person name="Nawarathana A."/>
            <person name="Brightwell G."/>
        </authorList>
    </citation>
    <scope>NUCLEOTIDE SEQUENCE [LARGE SCALE GENOMIC DNA]</scope>
    <source>
        <strain evidence="6 7">AGRFS4</strain>
    </source>
</reference>
<comment type="similarity">
    <text evidence="3">Belongs to the Nudix hydrolase family.</text>
</comment>
<feature type="coiled-coil region" evidence="4">
    <location>
        <begin position="38"/>
        <end position="65"/>
    </location>
</feature>
<dbReference type="AlphaFoldDB" id="A0A6M0H6J3"/>
<proteinExistence type="inferred from homology"/>
<evidence type="ECO:0000313" key="6">
    <source>
        <dbReference type="EMBL" id="NEU06350.1"/>
    </source>
</evidence>
<organism evidence="6 7">
    <name type="scientific">Clostridium senegalense</name>
    <dbReference type="NCBI Taxonomy" id="1465809"/>
    <lineage>
        <taxon>Bacteria</taxon>
        <taxon>Bacillati</taxon>
        <taxon>Bacillota</taxon>
        <taxon>Clostridia</taxon>
        <taxon>Eubacteriales</taxon>
        <taxon>Clostridiaceae</taxon>
        <taxon>Clostridium</taxon>
    </lineage>
</organism>
<evidence type="ECO:0000259" key="5">
    <source>
        <dbReference type="PROSITE" id="PS51462"/>
    </source>
</evidence>
<dbReference type="Proteomes" id="UP000481872">
    <property type="component" value="Unassembled WGS sequence"/>
</dbReference>
<comment type="cofactor">
    <cofactor evidence="1">
        <name>Mg(2+)</name>
        <dbReference type="ChEBI" id="CHEBI:18420"/>
    </cofactor>
</comment>
<dbReference type="PRINTS" id="PR00502">
    <property type="entry name" value="NUDIXFAMILY"/>
</dbReference>
<dbReference type="InterPro" id="IPR000086">
    <property type="entry name" value="NUDIX_hydrolase_dom"/>
</dbReference>
<evidence type="ECO:0000313" key="7">
    <source>
        <dbReference type="Proteomes" id="UP000481872"/>
    </source>
</evidence>
<dbReference type="InterPro" id="IPR020084">
    <property type="entry name" value="NUDIX_hydrolase_CS"/>
</dbReference>
<gene>
    <name evidence="6" type="ORF">G3M99_16175</name>
</gene>